<evidence type="ECO:0000256" key="11">
    <source>
        <dbReference type="ARBA" id="ARBA00023125"/>
    </source>
</evidence>
<dbReference type="FunFam" id="1.10.860.10:FF:000001">
    <property type="entry name" value="Replicative DNA helicase"/>
    <property type="match status" value="1"/>
</dbReference>
<feature type="region of interest" description="Disordered" evidence="18">
    <location>
        <begin position="893"/>
        <end position="913"/>
    </location>
</feature>
<evidence type="ECO:0000256" key="8">
    <source>
        <dbReference type="ARBA" id="ARBA00022813"/>
    </source>
</evidence>
<comment type="similarity">
    <text evidence="1 17">Belongs to the helicase family. DnaB subfamily.</text>
</comment>
<dbReference type="SUPFAM" id="SSF52540">
    <property type="entry name" value="P-loop containing nucleoside triphosphate hydrolases"/>
    <property type="match status" value="1"/>
</dbReference>
<dbReference type="InterPro" id="IPR007692">
    <property type="entry name" value="DNA_helicase_DnaB"/>
</dbReference>
<keyword evidence="11 17" id="KW-0238">DNA-binding</keyword>
<comment type="function">
    <text evidence="14">The intein is an endonuclease.</text>
</comment>
<dbReference type="NCBIfam" id="NF004384">
    <property type="entry name" value="PRK05748.1"/>
    <property type="match status" value="1"/>
</dbReference>
<feature type="domain" description="SF4 helicase" evidence="20">
    <location>
        <begin position="829"/>
        <end position="889"/>
    </location>
</feature>
<dbReference type="SUPFAM" id="SSF55608">
    <property type="entry name" value="Homing endonucleases"/>
    <property type="match status" value="1"/>
</dbReference>
<dbReference type="AlphaFoldDB" id="A0A2W4RKY3"/>
<dbReference type="GO" id="GO:0006269">
    <property type="term" value="P:DNA replication, synthesis of primer"/>
    <property type="evidence" value="ECO:0007669"/>
    <property type="project" value="UniProtKB-UniRule"/>
</dbReference>
<dbReference type="SUPFAM" id="SSF51294">
    <property type="entry name" value="Hedgehog/intein (Hint) domain"/>
    <property type="match status" value="1"/>
</dbReference>
<evidence type="ECO:0000259" key="20">
    <source>
        <dbReference type="PROSITE" id="PS51199"/>
    </source>
</evidence>
<dbReference type="InterPro" id="IPR027417">
    <property type="entry name" value="P-loop_NTPase"/>
</dbReference>
<dbReference type="PRINTS" id="PR00379">
    <property type="entry name" value="INTEIN"/>
</dbReference>
<dbReference type="GO" id="GO:0043139">
    <property type="term" value="F:5'-3' DNA helicase activity"/>
    <property type="evidence" value="ECO:0007669"/>
    <property type="project" value="UniProtKB-EC"/>
</dbReference>
<organism evidence="21 22">
    <name type="scientific">Candidatus Methylumidiphilus alinenensis</name>
    <dbReference type="NCBI Taxonomy" id="2202197"/>
    <lineage>
        <taxon>Bacteria</taxon>
        <taxon>Pseudomonadati</taxon>
        <taxon>Pseudomonadota</taxon>
        <taxon>Gammaproteobacteria</taxon>
        <taxon>Methylococcales</taxon>
        <taxon>Candidatus Methylumidiphilus</taxon>
    </lineage>
</organism>
<dbReference type="Proteomes" id="UP000249396">
    <property type="component" value="Unassembled WGS sequence"/>
</dbReference>
<keyword evidence="3 17" id="KW-0235">DNA replication</keyword>
<dbReference type="PANTHER" id="PTHR30153">
    <property type="entry name" value="REPLICATIVE DNA HELICASE DNAB"/>
    <property type="match status" value="1"/>
</dbReference>
<dbReference type="CDD" id="cd00984">
    <property type="entry name" value="DnaB_C"/>
    <property type="match status" value="1"/>
</dbReference>
<evidence type="ECO:0000256" key="1">
    <source>
        <dbReference type="ARBA" id="ARBA00008428"/>
    </source>
</evidence>
<evidence type="ECO:0000256" key="13">
    <source>
        <dbReference type="ARBA" id="ARBA00044932"/>
    </source>
</evidence>
<dbReference type="CDD" id="cd00081">
    <property type="entry name" value="Hint"/>
    <property type="match status" value="2"/>
</dbReference>
<protein>
    <recommendedName>
        <fullName evidence="16 17">Replicative DNA helicase</fullName>
        <ecNumber evidence="16 17">5.6.2.3</ecNumber>
    </recommendedName>
</protein>
<dbReference type="InterPro" id="IPR006141">
    <property type="entry name" value="Intein_N"/>
</dbReference>
<dbReference type="InterPro" id="IPR007694">
    <property type="entry name" value="DNA_helicase_DnaB-like_C"/>
</dbReference>
<dbReference type="Pfam" id="PF14528">
    <property type="entry name" value="LAGLIDADG_3"/>
    <property type="match status" value="1"/>
</dbReference>
<dbReference type="Pfam" id="PF03796">
    <property type="entry name" value="DnaB_C"/>
    <property type="match status" value="2"/>
</dbReference>
<dbReference type="InterPro" id="IPR030934">
    <property type="entry name" value="Intein_C"/>
</dbReference>
<keyword evidence="10" id="KW-0651">Protein splicing</keyword>
<dbReference type="Gene3D" id="1.10.860.10">
    <property type="entry name" value="DNAb Helicase, Chain A"/>
    <property type="match status" value="1"/>
</dbReference>
<dbReference type="InterPro" id="IPR016136">
    <property type="entry name" value="DNA_helicase_N/primase_C"/>
</dbReference>
<evidence type="ECO:0000256" key="16">
    <source>
        <dbReference type="NCBIfam" id="TIGR00665"/>
    </source>
</evidence>
<dbReference type="InterPro" id="IPR004042">
    <property type="entry name" value="Intein_endonuc_central"/>
</dbReference>
<dbReference type="InterPro" id="IPR007693">
    <property type="entry name" value="DNA_helicase_DnaB-like_N"/>
</dbReference>
<dbReference type="InterPro" id="IPR006142">
    <property type="entry name" value="INTEIN"/>
</dbReference>
<keyword evidence="4" id="KW-0677">Repeat</keyword>
<dbReference type="NCBIfam" id="TIGR01445">
    <property type="entry name" value="intein_Nterm"/>
    <property type="match status" value="1"/>
</dbReference>
<dbReference type="GO" id="GO:0003677">
    <property type="term" value="F:DNA binding"/>
    <property type="evidence" value="ECO:0007669"/>
    <property type="project" value="UniProtKB-UniRule"/>
</dbReference>
<dbReference type="InterPro" id="IPR036844">
    <property type="entry name" value="Hint_dom_sf"/>
</dbReference>
<feature type="domain" description="SF4 helicase" evidence="20">
    <location>
        <begin position="200"/>
        <end position="408"/>
    </location>
</feature>
<evidence type="ECO:0000256" key="9">
    <source>
        <dbReference type="ARBA" id="ARBA00022840"/>
    </source>
</evidence>
<feature type="domain" description="DOD-type homing endonuclease" evidence="19">
    <location>
        <begin position="518"/>
        <end position="663"/>
    </location>
</feature>
<evidence type="ECO:0000256" key="5">
    <source>
        <dbReference type="ARBA" id="ARBA00022741"/>
    </source>
</evidence>
<dbReference type="PROSITE" id="PS51199">
    <property type="entry name" value="SF4_HELICASE"/>
    <property type="match status" value="2"/>
</dbReference>
<evidence type="ECO:0000256" key="18">
    <source>
        <dbReference type="SAM" id="MobiDB-lite"/>
    </source>
</evidence>
<evidence type="ECO:0000256" key="15">
    <source>
        <dbReference type="ARBA" id="ARBA00048954"/>
    </source>
</evidence>
<comment type="function">
    <text evidence="13 17">The main replicative DNA helicase, it participates in initiation and elongation during chromosome replication. Travels ahead of the DNA replisome, separating dsDNA into templates for DNA synthesis. A processive ATP-dependent 5'-3' DNA helicase it has DNA-dependent ATPase activity.</text>
</comment>
<keyword evidence="9 17" id="KW-0067">ATP-binding</keyword>
<keyword evidence="7 17" id="KW-0347">Helicase</keyword>
<comment type="caution">
    <text evidence="21">The sequence shown here is derived from an EMBL/GenBank/DDBJ whole genome shotgun (WGS) entry which is preliminary data.</text>
</comment>
<dbReference type="GO" id="GO:1990077">
    <property type="term" value="C:primosome complex"/>
    <property type="evidence" value="ECO:0007669"/>
    <property type="project" value="UniProtKB-UniRule"/>
</dbReference>
<dbReference type="SMART" id="SM00306">
    <property type="entry name" value="HintN"/>
    <property type="match status" value="1"/>
</dbReference>
<dbReference type="NCBIfam" id="TIGR00665">
    <property type="entry name" value="DnaB"/>
    <property type="match status" value="1"/>
</dbReference>
<keyword evidence="2 17" id="KW-0639">Primosome</keyword>
<sequence>MAESDFLPDYGFEPPYFEDRQLASMKIPPYSIQAEQSVLGGLMLDNETWDKVADRLGEDDFYRHDHRLIFRAISMLAEKQLPFDVITLAEVLEKNNWLAEAGGLSYLGAMAKDTPSAANIVAYADIVRERSVLRQLIHAASEVADAAYNPKGRELGSLVEEAEQKIFQIADQRRRTGSGFKAIRSLLAGAVDRIEELFQKQGHITGMSTGFTDLDEMTSGLQRGDLIVVAGRPAMGKTSFAMNIAENVALDQEKSKMPVAVFSMEMPGEQLAMRMMSSLGRIDQHRVRTGQLQEDEWPRMTSAINILAETKLFIDDTPALTPTELRARCRRLAREYGQLGLVVVDYLQLMQSSGNAENRVNEISEISRSLKALAKEMNVPVIALSQLNRNLEQRTNKRPMPSDLRECVPGDTLVCLADGRRTPIMKLVGTQPEVLAISEDQKIVSAISDQVWAVGKKPVFKLSLSSGRVLRATAKHRIFTGKGWLTLEELKLGDRVALSRKTIEPAQTLEWPDHHLILLGHLVGDGSFLSHQPLRYTTASEENSDAVRNAAESFGCQVNRHAGRGAWHQLVISGNGNRWQPQGVNAWLRQIGIFGQRSHEKHLPDDVFRLSNRQVAILLRHLWATDGSIYTPNSKNTSSRVYFSTSSEQLARDIAALLLRFSIVSRISLVHQARGRPVWTVDISSAGQQLRFLDEIGAFGPRVAQADALKSALIGKQANTNVDTLPIEVFEQVKISMHVQGISQRSMASLRGTSYGGSSHFSFAPSRETLANYAEILDNQELQKIAESDLFWDRVVNIEPDGEEEVYDLTVPGPASWLADGIVCHNSGAIEQDADIIIFIYRDEVYNPESPDKGKAEIIIAKQRNGPIGMVPLTFLGQYTRFENFISDPYESYQHSQPSMSENKFSGKGSQMPASFSKEVAFLREK</sequence>
<dbReference type="GO" id="GO:0016887">
    <property type="term" value="F:ATP hydrolysis activity"/>
    <property type="evidence" value="ECO:0007669"/>
    <property type="project" value="RHEA"/>
</dbReference>
<dbReference type="PROSITE" id="PS50818">
    <property type="entry name" value="INTEIN_C_TER"/>
    <property type="match status" value="1"/>
</dbReference>
<dbReference type="EC" id="5.6.2.3" evidence="16 17"/>
<evidence type="ECO:0000313" key="21">
    <source>
        <dbReference type="EMBL" id="PZN82269.1"/>
    </source>
</evidence>
<keyword evidence="6 17" id="KW-0378">Hydrolase</keyword>
<dbReference type="Pfam" id="PF00772">
    <property type="entry name" value="DnaB"/>
    <property type="match status" value="1"/>
</dbReference>
<evidence type="ECO:0000256" key="4">
    <source>
        <dbReference type="ARBA" id="ARBA00022737"/>
    </source>
</evidence>
<dbReference type="NCBIfam" id="NF005852">
    <property type="entry name" value="PRK07773.1"/>
    <property type="match status" value="1"/>
</dbReference>
<name>A0A2W4RKY3_9GAMM</name>
<dbReference type="InterPro" id="IPR003586">
    <property type="entry name" value="Hint_dom_C"/>
</dbReference>
<evidence type="ECO:0000256" key="3">
    <source>
        <dbReference type="ARBA" id="ARBA00022705"/>
    </source>
</evidence>
<keyword evidence="5 17" id="KW-0547">Nucleotide-binding</keyword>
<evidence type="ECO:0000256" key="6">
    <source>
        <dbReference type="ARBA" id="ARBA00022801"/>
    </source>
</evidence>
<dbReference type="SMART" id="SM00305">
    <property type="entry name" value="HintC"/>
    <property type="match status" value="1"/>
</dbReference>
<evidence type="ECO:0000256" key="7">
    <source>
        <dbReference type="ARBA" id="ARBA00022806"/>
    </source>
</evidence>
<proteinExistence type="inferred from homology"/>
<evidence type="ECO:0000256" key="14">
    <source>
        <dbReference type="ARBA" id="ARBA00044940"/>
    </source>
</evidence>
<dbReference type="InterPro" id="IPR036185">
    <property type="entry name" value="DNA_heli_DnaB-like_N_sf"/>
</dbReference>
<keyword evidence="8" id="KW-0068">Autocatalytic cleavage</keyword>
<comment type="catalytic activity">
    <reaction evidence="15 17">
        <text>ATP + H2O = ADP + phosphate + H(+)</text>
        <dbReference type="Rhea" id="RHEA:13065"/>
        <dbReference type="ChEBI" id="CHEBI:15377"/>
        <dbReference type="ChEBI" id="CHEBI:15378"/>
        <dbReference type="ChEBI" id="CHEBI:30616"/>
        <dbReference type="ChEBI" id="CHEBI:43474"/>
        <dbReference type="ChEBI" id="CHEBI:456216"/>
        <dbReference type="EC" id="5.6.2.3"/>
    </reaction>
</comment>
<dbReference type="InterPro" id="IPR003587">
    <property type="entry name" value="Hint_dom_N"/>
</dbReference>
<dbReference type="Gene3D" id="2.170.16.10">
    <property type="entry name" value="Hedgehog/Intein (Hint) domain"/>
    <property type="match status" value="2"/>
</dbReference>
<dbReference type="GO" id="GO:0004519">
    <property type="term" value="F:endonuclease activity"/>
    <property type="evidence" value="ECO:0007669"/>
    <property type="project" value="InterPro"/>
</dbReference>
<dbReference type="PROSITE" id="PS50817">
    <property type="entry name" value="INTEIN_N_TER"/>
    <property type="match status" value="1"/>
</dbReference>
<gene>
    <name evidence="21" type="ORF">DM484_06690</name>
</gene>
<dbReference type="Gene3D" id="3.10.28.10">
    <property type="entry name" value="Homing endonucleases"/>
    <property type="match status" value="1"/>
</dbReference>
<dbReference type="PROSITE" id="PS50819">
    <property type="entry name" value="INTEIN_ENDONUCLEASE"/>
    <property type="match status" value="1"/>
</dbReference>
<evidence type="ECO:0000256" key="12">
    <source>
        <dbReference type="ARBA" id="ARBA00023235"/>
    </source>
</evidence>
<evidence type="ECO:0000256" key="17">
    <source>
        <dbReference type="RuleBase" id="RU362085"/>
    </source>
</evidence>
<dbReference type="PANTHER" id="PTHR30153:SF2">
    <property type="entry name" value="REPLICATIVE DNA HELICASE"/>
    <property type="match status" value="1"/>
</dbReference>
<dbReference type="GO" id="GO:0005829">
    <property type="term" value="C:cytosol"/>
    <property type="evidence" value="ECO:0007669"/>
    <property type="project" value="TreeGrafter"/>
</dbReference>
<dbReference type="EMBL" id="QJPH01000228">
    <property type="protein sequence ID" value="PZN82269.1"/>
    <property type="molecule type" value="Genomic_DNA"/>
</dbReference>
<dbReference type="NCBIfam" id="TIGR01443">
    <property type="entry name" value="intein_Cterm"/>
    <property type="match status" value="1"/>
</dbReference>
<evidence type="ECO:0000259" key="19">
    <source>
        <dbReference type="PROSITE" id="PS50819"/>
    </source>
</evidence>
<dbReference type="Gene3D" id="3.40.50.300">
    <property type="entry name" value="P-loop containing nucleotide triphosphate hydrolases"/>
    <property type="match status" value="2"/>
</dbReference>
<dbReference type="InterPro" id="IPR027434">
    <property type="entry name" value="Homing_endonucl"/>
</dbReference>
<dbReference type="InterPro" id="IPR004860">
    <property type="entry name" value="LAGLIDADG_dom"/>
</dbReference>
<keyword evidence="12" id="KW-0413">Isomerase</keyword>
<dbReference type="GO" id="GO:0016539">
    <property type="term" value="P:intein-mediated protein splicing"/>
    <property type="evidence" value="ECO:0007669"/>
    <property type="project" value="InterPro"/>
</dbReference>
<accession>A0A2W4RKY3</accession>
<dbReference type="SUPFAM" id="SSF48024">
    <property type="entry name" value="N-terminal domain of DnaB helicase"/>
    <property type="match status" value="1"/>
</dbReference>
<evidence type="ECO:0000256" key="2">
    <source>
        <dbReference type="ARBA" id="ARBA00022515"/>
    </source>
</evidence>
<dbReference type="GO" id="GO:0005524">
    <property type="term" value="F:ATP binding"/>
    <property type="evidence" value="ECO:0007669"/>
    <property type="project" value="UniProtKB-UniRule"/>
</dbReference>
<evidence type="ECO:0000256" key="10">
    <source>
        <dbReference type="ARBA" id="ARBA00023000"/>
    </source>
</evidence>
<evidence type="ECO:0000313" key="22">
    <source>
        <dbReference type="Proteomes" id="UP000249396"/>
    </source>
</evidence>
<reference evidence="21 22" key="1">
    <citation type="journal article" date="2018" name="Aquat. Microb. Ecol.">
        <title>Gammaproteobacterial methanotrophs dominate.</title>
        <authorList>
            <person name="Rissanen A.J."/>
            <person name="Saarenheimo J."/>
            <person name="Tiirola M."/>
            <person name="Peura S."/>
            <person name="Aalto S.L."/>
            <person name="Karvinen A."/>
            <person name="Nykanen H."/>
        </authorList>
    </citation>
    <scope>NUCLEOTIDE SEQUENCE [LARGE SCALE GENOMIC DNA]</scope>
    <source>
        <strain evidence="21">AMbin10</strain>
    </source>
</reference>